<protein>
    <submittedName>
        <fullName evidence="2">Uncharacterized protein</fullName>
    </submittedName>
</protein>
<feature type="region of interest" description="Disordered" evidence="1">
    <location>
        <begin position="1"/>
        <end position="28"/>
    </location>
</feature>
<feature type="region of interest" description="Disordered" evidence="1">
    <location>
        <begin position="86"/>
        <end position="167"/>
    </location>
</feature>
<organism evidence="2 3">
    <name type="scientific">Orbilia oligospora</name>
    <name type="common">Nematode-trapping fungus</name>
    <name type="synonym">Arthrobotrys oligospora</name>
    <dbReference type="NCBI Taxonomy" id="2813651"/>
    <lineage>
        <taxon>Eukaryota</taxon>
        <taxon>Fungi</taxon>
        <taxon>Dikarya</taxon>
        <taxon>Ascomycota</taxon>
        <taxon>Pezizomycotina</taxon>
        <taxon>Orbiliomycetes</taxon>
        <taxon>Orbiliales</taxon>
        <taxon>Orbiliaceae</taxon>
        <taxon>Orbilia</taxon>
    </lineage>
</organism>
<dbReference type="AlphaFoldDB" id="A0A7C8KJP1"/>
<evidence type="ECO:0000256" key="1">
    <source>
        <dbReference type="SAM" id="MobiDB-lite"/>
    </source>
</evidence>
<evidence type="ECO:0000313" key="3">
    <source>
        <dbReference type="Proteomes" id="UP000297595"/>
    </source>
</evidence>
<comment type="caution">
    <text evidence="2">The sequence shown here is derived from an EMBL/GenBank/DDBJ whole genome shotgun (WGS) entry which is preliminary data.</text>
</comment>
<dbReference type="Proteomes" id="UP000297595">
    <property type="component" value="Unassembled WGS sequence"/>
</dbReference>
<dbReference type="EMBL" id="SOZJ01000004">
    <property type="protein sequence ID" value="TGJ68343.1"/>
    <property type="molecule type" value="Genomic_DNA"/>
</dbReference>
<proteinExistence type="predicted"/>
<reference evidence="2 3" key="1">
    <citation type="submission" date="2019-03" db="EMBL/GenBank/DDBJ databases">
        <title>Nematode-trapping fungi genome.</title>
        <authorList>
            <person name="Vidal-Diez De Ulzurrun G."/>
        </authorList>
    </citation>
    <scope>NUCLEOTIDE SEQUENCE [LARGE SCALE GENOMIC DNA]</scope>
    <source>
        <strain evidence="2 3">TWF154</strain>
    </source>
</reference>
<feature type="compositionally biased region" description="Polar residues" evidence="1">
    <location>
        <begin position="86"/>
        <end position="105"/>
    </location>
</feature>
<sequence>MGEMITSHNTGLRSGNLEKNTFPQTISPSSTFDDQPLYLLPQAIYTSIRPTRSNCAAKLAIMPTSTSLTKTLAPAVSDEYIMVASSSTPSTENVDSKTLSHQKSTSSDDRSWDFASAKNSREMISNPEPIATTAKDEEAKNGGTATDTSSAKEERGLANPPPRRGLRTVPAYHNLRAKIPRETKLVAGLPVIWAKTGDPKHDLQLFDRVYLGKEDPNKSSF</sequence>
<accession>A0A7C8KJP1</accession>
<name>A0A7C8KJP1_ORBOL</name>
<evidence type="ECO:0000313" key="2">
    <source>
        <dbReference type="EMBL" id="TGJ68343.1"/>
    </source>
</evidence>
<gene>
    <name evidence="2" type="ORF">EYR41_007398</name>
</gene>